<evidence type="ECO:0000313" key="1">
    <source>
        <dbReference type="EMBL" id="OHW61669.1"/>
    </source>
</evidence>
<sequence>MRYRILLKDKVDEKLLREIQLKHSEDVEGISELYDRLIEDGGCDSDTVSRIYYVAYTLALSKIEIIIVKLN</sequence>
<keyword evidence="2" id="KW-1185">Reference proteome</keyword>
<proteinExistence type="predicted"/>
<accession>A0A1S1V7H4</accession>
<comment type="caution">
    <text evidence="1">The sequence shown here is derived from an EMBL/GenBank/DDBJ whole genome shotgun (WGS) entry which is preliminary data.</text>
</comment>
<dbReference type="STRING" id="39480.EUAN_19890"/>
<reference evidence="1 2" key="1">
    <citation type="submission" date="2016-09" db="EMBL/GenBank/DDBJ databases">
        <title>Genome sequence of Eubacterium angustum.</title>
        <authorList>
            <person name="Poehlein A."/>
            <person name="Daniel R."/>
        </authorList>
    </citation>
    <scope>NUCLEOTIDE SEQUENCE [LARGE SCALE GENOMIC DNA]</scope>
    <source>
        <strain evidence="1 2">DSM 1989</strain>
    </source>
</reference>
<gene>
    <name evidence="1" type="ORF">EUAN_19890</name>
</gene>
<name>A0A1S1V7H4_9FIRM</name>
<dbReference type="RefSeq" id="WP_071064121.1">
    <property type="nucleotide sequence ID" value="NZ_MKIE01000009.1"/>
</dbReference>
<dbReference type="OrthoDB" id="9927693at2"/>
<evidence type="ECO:0000313" key="2">
    <source>
        <dbReference type="Proteomes" id="UP000180254"/>
    </source>
</evidence>
<organism evidence="1 2">
    <name type="scientific">Andreesenia angusta</name>
    <dbReference type="NCBI Taxonomy" id="39480"/>
    <lineage>
        <taxon>Bacteria</taxon>
        <taxon>Bacillati</taxon>
        <taxon>Bacillota</taxon>
        <taxon>Tissierellia</taxon>
        <taxon>Tissierellales</taxon>
        <taxon>Gottschalkiaceae</taxon>
        <taxon>Andreesenia</taxon>
    </lineage>
</organism>
<dbReference type="AlphaFoldDB" id="A0A1S1V7H4"/>
<dbReference type="Proteomes" id="UP000180254">
    <property type="component" value="Unassembled WGS sequence"/>
</dbReference>
<protein>
    <submittedName>
        <fullName evidence="1">Uncharacterized protein</fullName>
    </submittedName>
</protein>
<dbReference type="EMBL" id="MKIE01000009">
    <property type="protein sequence ID" value="OHW61669.1"/>
    <property type="molecule type" value="Genomic_DNA"/>
</dbReference>